<dbReference type="RefSeq" id="WP_146459946.1">
    <property type="nucleotide sequence ID" value="NZ_SJPW01000006.1"/>
</dbReference>
<dbReference type="Proteomes" id="UP000318288">
    <property type="component" value="Unassembled WGS sequence"/>
</dbReference>
<dbReference type="InterPro" id="IPR011990">
    <property type="entry name" value="TPR-like_helical_dom_sf"/>
</dbReference>
<organism evidence="3 4">
    <name type="scientific">Rubripirellula tenax</name>
    <dbReference type="NCBI Taxonomy" id="2528015"/>
    <lineage>
        <taxon>Bacteria</taxon>
        <taxon>Pseudomonadati</taxon>
        <taxon>Planctomycetota</taxon>
        <taxon>Planctomycetia</taxon>
        <taxon>Pirellulales</taxon>
        <taxon>Pirellulaceae</taxon>
        <taxon>Rubripirellula</taxon>
    </lineage>
</organism>
<dbReference type="SMART" id="SM00028">
    <property type="entry name" value="TPR"/>
    <property type="match status" value="4"/>
</dbReference>
<dbReference type="EMBL" id="SJPW01000006">
    <property type="protein sequence ID" value="TWU48543.1"/>
    <property type="molecule type" value="Genomic_DNA"/>
</dbReference>
<keyword evidence="1" id="KW-0677">Repeat</keyword>
<evidence type="ECO:0000256" key="2">
    <source>
        <dbReference type="ARBA" id="ARBA00022803"/>
    </source>
</evidence>
<reference evidence="3 4" key="1">
    <citation type="submission" date="2019-02" db="EMBL/GenBank/DDBJ databases">
        <title>Deep-cultivation of Planctomycetes and their phenomic and genomic characterization uncovers novel biology.</title>
        <authorList>
            <person name="Wiegand S."/>
            <person name="Jogler M."/>
            <person name="Boedeker C."/>
            <person name="Pinto D."/>
            <person name="Vollmers J."/>
            <person name="Rivas-Marin E."/>
            <person name="Kohn T."/>
            <person name="Peeters S.H."/>
            <person name="Heuer A."/>
            <person name="Rast P."/>
            <person name="Oberbeckmann S."/>
            <person name="Bunk B."/>
            <person name="Jeske O."/>
            <person name="Meyerdierks A."/>
            <person name="Storesund J.E."/>
            <person name="Kallscheuer N."/>
            <person name="Luecker S."/>
            <person name="Lage O.M."/>
            <person name="Pohl T."/>
            <person name="Merkel B.J."/>
            <person name="Hornburger P."/>
            <person name="Mueller R.-W."/>
            <person name="Bruemmer F."/>
            <person name="Labrenz M."/>
            <person name="Spormann A.M."/>
            <person name="Op Den Camp H."/>
            <person name="Overmann J."/>
            <person name="Amann R."/>
            <person name="Jetten M.S.M."/>
            <person name="Mascher T."/>
            <person name="Medema M.H."/>
            <person name="Devos D.P."/>
            <person name="Kaster A.-K."/>
            <person name="Ovreas L."/>
            <person name="Rohde M."/>
            <person name="Galperin M.Y."/>
            <person name="Jogler C."/>
        </authorList>
    </citation>
    <scope>NUCLEOTIDE SEQUENCE [LARGE SCALE GENOMIC DNA]</scope>
    <source>
        <strain evidence="3 4">Poly51</strain>
    </source>
</reference>
<dbReference type="Pfam" id="PF13432">
    <property type="entry name" value="TPR_16"/>
    <property type="match status" value="1"/>
</dbReference>
<keyword evidence="2" id="KW-0802">TPR repeat</keyword>
<dbReference type="SUPFAM" id="SSF48452">
    <property type="entry name" value="TPR-like"/>
    <property type="match status" value="1"/>
</dbReference>
<dbReference type="PANTHER" id="PTHR45586">
    <property type="entry name" value="TPR REPEAT-CONTAINING PROTEIN PA4667"/>
    <property type="match status" value="1"/>
</dbReference>
<dbReference type="PANTHER" id="PTHR45586:SF1">
    <property type="entry name" value="LIPOPOLYSACCHARIDE ASSEMBLY PROTEIN B"/>
    <property type="match status" value="1"/>
</dbReference>
<evidence type="ECO:0000256" key="1">
    <source>
        <dbReference type="ARBA" id="ARBA00022737"/>
    </source>
</evidence>
<dbReference type="InterPro" id="IPR051012">
    <property type="entry name" value="CellSynth/LPSAsmb/PSIAsmb"/>
</dbReference>
<dbReference type="InterPro" id="IPR019734">
    <property type="entry name" value="TPR_rpt"/>
</dbReference>
<proteinExistence type="predicted"/>
<dbReference type="OrthoDB" id="9766710at2"/>
<keyword evidence="4" id="KW-1185">Reference proteome</keyword>
<protein>
    <submittedName>
        <fullName evidence="3">Tetratricopeptide repeat protein</fullName>
    </submittedName>
</protein>
<dbReference type="Gene3D" id="1.25.40.10">
    <property type="entry name" value="Tetratricopeptide repeat domain"/>
    <property type="match status" value="3"/>
</dbReference>
<dbReference type="AlphaFoldDB" id="A0A5C6EFI1"/>
<comment type="caution">
    <text evidence="3">The sequence shown here is derived from an EMBL/GenBank/DDBJ whole genome shotgun (WGS) entry which is preliminary data.</text>
</comment>
<gene>
    <name evidence="3" type="ORF">Poly51_44430</name>
</gene>
<accession>A0A5C6EFI1</accession>
<evidence type="ECO:0000313" key="4">
    <source>
        <dbReference type="Proteomes" id="UP000318288"/>
    </source>
</evidence>
<evidence type="ECO:0000313" key="3">
    <source>
        <dbReference type="EMBL" id="TWU48543.1"/>
    </source>
</evidence>
<sequence>MKRSRQLALIAIGFAWLVPCVIARADVTSFIDGVGELPQDVPGENAVLAKRISHAKDLIAKGLLSEAAEHLEVLRTHPEVSDVDVVIADLLFSAGRGFEAQQWLERASAIGPQRVGIYLSFAELAVRQRRWFDGWALTGLAERIDPPRHWSPAMKGRVADRLKLLKAICCEGRSDWDQAREAYSSLIEASAELSETVARQAYSGLARSCFLAKDYQSAFTALTNLAAKVPAIGNPDQMMAALYEQAGMVAEADEAYQKSVRASVGGQQTAARLAYARFLLHTNAPEKAKPLLGDSKMPVSGDPTEEAERFFLLAVSARLEGRFSDAMTILSKLHQERPDSVAAAMQLAVVLVDRQDESMRARAMQIAESVVRNLPSSSDAWATLGWVQLRLGDTAAADKSLAESLKLSKPSRDTLYYMAEFKRAMGKTDDANALMQLYDTAAGPRFFARDQHSKPARKL</sequence>
<name>A0A5C6EFI1_9BACT</name>